<keyword evidence="1" id="KW-0812">Transmembrane</keyword>
<comment type="caution">
    <text evidence="2">The sequence shown here is derived from an EMBL/GenBank/DDBJ whole genome shotgun (WGS) entry which is preliminary data.</text>
</comment>
<proteinExistence type="predicted"/>
<dbReference type="SUPFAM" id="SSF52833">
    <property type="entry name" value="Thioredoxin-like"/>
    <property type="match status" value="1"/>
</dbReference>
<dbReference type="EMBL" id="LBQB01000004">
    <property type="protein sequence ID" value="KKP69702.1"/>
    <property type="molecule type" value="Genomic_DNA"/>
</dbReference>
<dbReference type="InterPro" id="IPR036249">
    <property type="entry name" value="Thioredoxin-like_sf"/>
</dbReference>
<reference evidence="2 3" key="1">
    <citation type="journal article" date="2015" name="Nature">
        <title>rRNA introns, odd ribosomes, and small enigmatic genomes across a large radiation of phyla.</title>
        <authorList>
            <person name="Brown C.T."/>
            <person name="Hug L.A."/>
            <person name="Thomas B.C."/>
            <person name="Sharon I."/>
            <person name="Castelle C.J."/>
            <person name="Singh A."/>
            <person name="Wilkins M.J."/>
            <person name="Williams K.H."/>
            <person name="Banfield J.F."/>
        </authorList>
    </citation>
    <scope>NUCLEOTIDE SEQUENCE [LARGE SCALE GENOMIC DNA]</scope>
</reference>
<organism evidence="2 3">
    <name type="scientific">candidate division CPR3 bacterium GW2011_GWF2_35_18</name>
    <dbReference type="NCBI Taxonomy" id="1618350"/>
    <lineage>
        <taxon>Bacteria</taxon>
        <taxon>Bacteria division CPR3</taxon>
    </lineage>
</organism>
<evidence type="ECO:0008006" key="4">
    <source>
        <dbReference type="Google" id="ProtNLM"/>
    </source>
</evidence>
<gene>
    <name evidence="2" type="ORF">UR67_C0004G0099</name>
</gene>
<protein>
    <recommendedName>
        <fullName evidence="4">Thioredoxin domain-containing protein</fullName>
    </recommendedName>
</protein>
<dbReference type="AlphaFoldDB" id="A0A0G0EQX8"/>
<accession>A0A0G0EQX8</accession>
<keyword evidence="1" id="KW-1133">Transmembrane helix</keyword>
<keyword evidence="1" id="KW-0472">Membrane</keyword>
<dbReference type="Gene3D" id="3.40.30.10">
    <property type="entry name" value="Glutaredoxin"/>
    <property type="match status" value="1"/>
</dbReference>
<dbReference type="CDD" id="cd02947">
    <property type="entry name" value="TRX_family"/>
    <property type="match status" value="1"/>
</dbReference>
<name>A0A0G0EQX8_UNCC3</name>
<evidence type="ECO:0000313" key="3">
    <source>
        <dbReference type="Proteomes" id="UP000034581"/>
    </source>
</evidence>
<dbReference type="Proteomes" id="UP000034581">
    <property type="component" value="Unassembled WGS sequence"/>
</dbReference>
<feature type="transmembrane region" description="Helical" evidence="1">
    <location>
        <begin position="12"/>
        <end position="32"/>
    </location>
</feature>
<evidence type="ECO:0000256" key="1">
    <source>
        <dbReference type="SAM" id="Phobius"/>
    </source>
</evidence>
<evidence type="ECO:0000313" key="2">
    <source>
        <dbReference type="EMBL" id="KKP69702.1"/>
    </source>
</evidence>
<dbReference type="STRING" id="1618350.UR67_C0004G0099"/>
<sequence length="196" mass="21957">MSNSKENSNNNKTLIIVGILIVLTVIGSYFIYNKNKGNESDEGVLGVNRVKTDFVDTTPQVTGVEGTFDVDTSLPVCKEDGLPVVYLFSTTWCPHCEWIKDTFDKVAKEYMNAGKLFAYHYELDTKDDTLTSGKENNVPQEALNVYKRFNPNGSIPTFVVGCKYWRVGNGFEASQDLNAEEKELRAIFDKVIADSK</sequence>